<evidence type="ECO:0000313" key="1">
    <source>
        <dbReference type="EMBL" id="TDF73266.1"/>
    </source>
</evidence>
<proteinExistence type="predicted"/>
<accession>A0AC61QJJ2</accession>
<name>A0AC61QJJ2_9BACT</name>
<protein>
    <submittedName>
        <fullName evidence="1">DNA repair protein RecO</fullName>
    </submittedName>
</protein>
<keyword evidence="2" id="KW-1185">Reference proteome</keyword>
<gene>
    <name evidence="1" type="primary">recO</name>
    <name evidence="1" type="ORF">E0946_03595</name>
</gene>
<organism evidence="1 2">
    <name type="scientific">Candidatus Syntrophosphaera thermopropionivorans</name>
    <dbReference type="NCBI Taxonomy" id="2593015"/>
    <lineage>
        <taxon>Bacteria</taxon>
        <taxon>Pseudomonadati</taxon>
        <taxon>Candidatus Cloacimonadota</taxon>
        <taxon>Candidatus Cloacimonadia</taxon>
        <taxon>Candidatus Cloacimonadales</taxon>
        <taxon>Candidatus Cloacimonadaceae</taxon>
        <taxon>Candidatus Syntrophosphaera</taxon>
    </lineage>
</organism>
<dbReference type="EMBL" id="SMOG01000007">
    <property type="protein sequence ID" value="TDF73266.1"/>
    <property type="molecule type" value="Genomic_DNA"/>
</dbReference>
<reference evidence="1" key="1">
    <citation type="submission" date="2019-03" db="EMBL/GenBank/DDBJ databases">
        <title>Candidatus Syntrophosphaera thermopropionivorans: a novel player in syntrophic propionate oxidation during anaerobic digestion.</title>
        <authorList>
            <person name="Dyksma S."/>
        </authorList>
    </citation>
    <scope>NUCLEOTIDE SEQUENCE</scope>
    <source>
        <strain evidence="1">W5</strain>
    </source>
</reference>
<comment type="caution">
    <text evidence="1">The sequence shown here is derived from an EMBL/GenBank/DDBJ whole genome shotgun (WGS) entry which is preliminary data.</text>
</comment>
<sequence>MCATYGFKNSKKGIKSVKGKIKDQGVLFKTTQFRESSLILRVFLKYRGLVSILAKGIRKKPENNLLNSLYTYDFTLYEPQESGLYLLSEFTLLKEFNLFDNIPAWTAAECAAELYTQIIISSEENPAYYDVLQSYMDYLKIRSDNSILLWWRFLLRIFRMLGIAFPLDLCAVCNKKKLQIVAWEKDTGRLICAECLKEANYPEYYELLTSSAAQILHLLPVIGDYLDKLHPDSQTVEQLNHLFSDHYQNHFRKPLKLHSLEVLSQFFQ</sequence>
<evidence type="ECO:0000313" key="2">
    <source>
        <dbReference type="Proteomes" id="UP000294588"/>
    </source>
</evidence>
<dbReference type="Proteomes" id="UP000294588">
    <property type="component" value="Unassembled WGS sequence"/>
</dbReference>